<name>A0A2R4MAU7_9HYPH</name>
<keyword evidence="7" id="KW-1185">Reference proteome</keyword>
<organism evidence="6 7">
    <name type="scientific">Maritalea myrionectae</name>
    <dbReference type="NCBI Taxonomy" id="454601"/>
    <lineage>
        <taxon>Bacteria</taxon>
        <taxon>Pseudomonadati</taxon>
        <taxon>Pseudomonadota</taxon>
        <taxon>Alphaproteobacteria</taxon>
        <taxon>Hyphomicrobiales</taxon>
        <taxon>Devosiaceae</taxon>
        <taxon>Maritalea</taxon>
    </lineage>
</organism>
<dbReference type="Gene3D" id="3.60.15.10">
    <property type="entry name" value="Ribonuclease Z/Hydroxyacylglutathione hydrolase-like"/>
    <property type="match status" value="1"/>
</dbReference>
<keyword evidence="4" id="KW-0862">Zinc</keyword>
<feature type="domain" description="Metallo-beta-lactamase" evidence="5">
    <location>
        <begin position="105"/>
        <end position="311"/>
    </location>
</feature>
<dbReference type="SUPFAM" id="SSF56281">
    <property type="entry name" value="Metallo-hydrolase/oxidoreductase"/>
    <property type="match status" value="1"/>
</dbReference>
<dbReference type="STRING" id="1122213.GCA_000423365_03339"/>
<dbReference type="EMBL" id="CP021330">
    <property type="protein sequence ID" value="AVX03168.1"/>
    <property type="molecule type" value="Genomic_DNA"/>
</dbReference>
<evidence type="ECO:0000256" key="2">
    <source>
        <dbReference type="ARBA" id="ARBA00022723"/>
    </source>
</evidence>
<sequence>MSNSPSNKPIDRRRVLSFMAAAPIMLGVVPQGRANTEQATASSAKPMHAETEIFRLMVGEIEVIAIADGYTALPSQIMLGLDPDEAQEAARLAYKNYDPNLISIAVNSYVIRTAGTIIAIDAGAPSFLSPTVGAWRNGLDLAGIAPEQIDMMFLTHMHTDHVAGLVDENGKKTLPQVELVLSETEWTDSFDDEKMAYLPKEFAPFVQYSRGQVLPYKDQRNLVSMKKETEIAPGVFAVPLPGHTMGHMGVRIQSQNQSLMIWGDIIHSPTYQFSHPEWSTIIDADPALSAAARTKLLDQSAADRTMVAGMHLDFPSLGYVERQNNSYRYISAPRNYGG</sequence>
<dbReference type="PROSITE" id="PS51318">
    <property type="entry name" value="TAT"/>
    <property type="match status" value="1"/>
</dbReference>
<dbReference type="GO" id="GO:0016787">
    <property type="term" value="F:hydrolase activity"/>
    <property type="evidence" value="ECO:0007669"/>
    <property type="project" value="UniProtKB-KW"/>
</dbReference>
<dbReference type="GO" id="GO:0046872">
    <property type="term" value="F:metal ion binding"/>
    <property type="evidence" value="ECO:0007669"/>
    <property type="project" value="UniProtKB-KW"/>
</dbReference>
<keyword evidence="3" id="KW-0378">Hydrolase</keyword>
<dbReference type="Proteomes" id="UP000258927">
    <property type="component" value="Chromosome"/>
</dbReference>
<evidence type="ECO:0000256" key="3">
    <source>
        <dbReference type="ARBA" id="ARBA00022801"/>
    </source>
</evidence>
<evidence type="ECO:0000256" key="1">
    <source>
        <dbReference type="ARBA" id="ARBA00007749"/>
    </source>
</evidence>
<dbReference type="PANTHER" id="PTHR42978:SF6">
    <property type="entry name" value="QUORUM-QUENCHING LACTONASE YTNP-RELATED"/>
    <property type="match status" value="1"/>
</dbReference>
<evidence type="ECO:0000313" key="6">
    <source>
        <dbReference type="EMBL" id="AVX03168.1"/>
    </source>
</evidence>
<dbReference type="PANTHER" id="PTHR42978">
    <property type="entry name" value="QUORUM-QUENCHING LACTONASE YTNP-RELATED-RELATED"/>
    <property type="match status" value="1"/>
</dbReference>
<protein>
    <recommendedName>
        <fullName evidence="5">Metallo-beta-lactamase domain-containing protein</fullName>
    </recommendedName>
</protein>
<dbReference type="InterPro" id="IPR036866">
    <property type="entry name" value="RibonucZ/Hydroxyglut_hydro"/>
</dbReference>
<proteinExistence type="inferred from homology"/>
<dbReference type="CDD" id="cd07720">
    <property type="entry name" value="OPHC2-like_MBL-fold"/>
    <property type="match status" value="1"/>
</dbReference>
<dbReference type="InterPro" id="IPR051013">
    <property type="entry name" value="MBL_superfamily_lactonases"/>
</dbReference>
<dbReference type="Pfam" id="PF00753">
    <property type="entry name" value="Lactamase_B"/>
    <property type="match status" value="1"/>
</dbReference>
<dbReference type="KEGG" id="mmyr:MXMO3_00624"/>
<dbReference type="AlphaFoldDB" id="A0A2R4MAU7"/>
<dbReference type="InterPro" id="IPR006311">
    <property type="entry name" value="TAT_signal"/>
</dbReference>
<gene>
    <name evidence="6" type="ORF">MXMO3_00624</name>
</gene>
<evidence type="ECO:0000313" key="7">
    <source>
        <dbReference type="Proteomes" id="UP000258927"/>
    </source>
</evidence>
<keyword evidence="2" id="KW-0479">Metal-binding</keyword>
<reference evidence="6 7" key="1">
    <citation type="submission" date="2017-05" db="EMBL/GenBank/DDBJ databases">
        <title>Genome Analysis of Maritalea myrionectae HL2708#5.</title>
        <authorList>
            <consortium name="Cotde Inc.-PKNU"/>
            <person name="Jang D."/>
            <person name="Oh H.-M."/>
        </authorList>
    </citation>
    <scope>NUCLEOTIDE SEQUENCE [LARGE SCALE GENOMIC DNA]</scope>
    <source>
        <strain evidence="6 7">HL2708#5</strain>
    </source>
</reference>
<comment type="similarity">
    <text evidence="1">Belongs to the metallo-beta-lactamase superfamily.</text>
</comment>
<dbReference type="InterPro" id="IPR001279">
    <property type="entry name" value="Metallo-B-lactamas"/>
</dbReference>
<evidence type="ECO:0000259" key="5">
    <source>
        <dbReference type="SMART" id="SM00849"/>
    </source>
</evidence>
<evidence type="ECO:0000256" key="4">
    <source>
        <dbReference type="ARBA" id="ARBA00022833"/>
    </source>
</evidence>
<accession>A0A2R4MAU7</accession>
<dbReference type="SMART" id="SM00849">
    <property type="entry name" value="Lactamase_B"/>
    <property type="match status" value="1"/>
</dbReference>
<dbReference type="RefSeq" id="WP_117394909.1">
    <property type="nucleotide sequence ID" value="NZ_CP021330.1"/>
</dbReference>